<reference evidence="1 2" key="1">
    <citation type="submission" date="2017-05" db="EMBL/GenBank/DDBJ databases">
        <authorList>
            <person name="Varghese N."/>
            <person name="Submissions S."/>
        </authorList>
    </citation>
    <scope>NUCLEOTIDE SEQUENCE [LARGE SCALE GENOMIC DNA]</scope>
    <source>
        <strain evidence="1 2">DSM 25457</strain>
    </source>
</reference>
<proteinExistence type="predicted"/>
<evidence type="ECO:0000313" key="2">
    <source>
        <dbReference type="Proteomes" id="UP001158067"/>
    </source>
</evidence>
<comment type="caution">
    <text evidence="1">The sequence shown here is derived from an EMBL/GenBank/DDBJ whole genome shotgun (WGS) entry which is preliminary data.</text>
</comment>
<protein>
    <submittedName>
        <fullName evidence="1">TIGR03790 family protein</fullName>
    </submittedName>
</protein>
<dbReference type="EMBL" id="FXUG01000021">
    <property type="protein sequence ID" value="SMP76329.1"/>
    <property type="molecule type" value="Genomic_DNA"/>
</dbReference>
<gene>
    <name evidence="1" type="ORF">SAMN06265222_1219</name>
</gene>
<keyword evidence="2" id="KW-1185">Reference proteome</keyword>
<sequence length="745" mass="81699">MLRVVLEIDSEQGAIWSPVTLDRVCVVKCEDLSDRDPALIDIPPMRLLIARPNKLTASSLVIASWLFFSFAMSGRVQAGLSAENVILVVNGDSRDSVTLANHYLELRGIPDNHVVVLDEIPSGLTISLDDFRDLILRPLLKEIDRRGLANQTRVIAYSAGFPTSVDIKTHTSRLTAAMQKRYQKPTASLNSLTFFFRWVLADSPDYLGWGSNFYCRGPFKRNFANPFGGEKREEFDVATQLVTEEKYAEAAQAWCDLAEQYPTIASLRIRAAEAYAHAGKSNEATEQVRLAIQSGWTDRRYVVETAPLSELFAESDDDSKPLPRSRERLLELLVDRPNTMQSPVGFVSDSGWTISGDRQPAKQGAMTYLLSCMLGVIHPRGSTMEQAVEVLRRGKQADATYPDATFGFSKTSDVRSTTRQPGMVDSLAWLLSQDRKVDVFSSRLPKGDQQYVGMMLGAASLPLDDRTWSFVPGAITDNLTSLGGAFGSSSQTKLTALLHAGAVMSSGAVAEPYSLQPKFPHPIMYAYYQEGVTAIEAFYLAVASPYQLLIVGDPLCQPYAKPIVDFVRIESTAAVANSDAASGGTKLRFVWQAMPRSPSSIATKAIELFMQGKLVGSVRPVNKVEINLPPNMRGVMSCRATLVGRHATEPRVVFAETIVLGDEAELPKLERLRKSDQQSFHVSADCAGADRIEVRHMGRVVATVDGSSGEIELSEDQLGRGPIALSSVAWFGKEAVTGRVLKSSW</sequence>
<dbReference type="Proteomes" id="UP001158067">
    <property type="component" value="Unassembled WGS sequence"/>
</dbReference>
<organism evidence="1 2">
    <name type="scientific">Neorhodopirellula lusitana</name>
    <dbReference type="NCBI Taxonomy" id="445327"/>
    <lineage>
        <taxon>Bacteria</taxon>
        <taxon>Pseudomonadati</taxon>
        <taxon>Planctomycetota</taxon>
        <taxon>Planctomycetia</taxon>
        <taxon>Pirellulales</taxon>
        <taxon>Pirellulaceae</taxon>
        <taxon>Neorhodopirellula</taxon>
    </lineage>
</organism>
<name>A0ABY1QNI8_9BACT</name>
<evidence type="ECO:0000313" key="1">
    <source>
        <dbReference type="EMBL" id="SMP76329.1"/>
    </source>
</evidence>
<accession>A0ABY1QNI8</accession>